<reference evidence="2 3" key="1">
    <citation type="submission" date="2017-06" db="EMBL/GenBank/DDBJ databases">
        <title>Investigating the central metabolism of Clostridium thermosuccinogenes.</title>
        <authorList>
            <person name="Koendjbiharie J.G."/>
            <person name="van Kranenburg R."/>
        </authorList>
    </citation>
    <scope>NUCLEOTIDE SEQUENCE [LARGE SCALE GENOMIC DNA]</scope>
    <source>
        <strain evidence="2 3">DSM 5806</strain>
    </source>
</reference>
<dbReference type="KEGG" id="cthd:CDO33_14890"/>
<dbReference type="Gene3D" id="3.40.50.280">
    <property type="entry name" value="Cobalamin-binding domain"/>
    <property type="match status" value="1"/>
</dbReference>
<dbReference type="OrthoDB" id="9806827at2"/>
<evidence type="ECO:0000313" key="2">
    <source>
        <dbReference type="EMBL" id="PNT99510.1"/>
    </source>
</evidence>
<dbReference type="InterPro" id="IPR007197">
    <property type="entry name" value="rSAM"/>
</dbReference>
<comment type="caution">
    <text evidence="2">The sequence shown here is derived from an EMBL/GenBank/DDBJ whole genome shotgun (WGS) entry which is preliminary data.</text>
</comment>
<dbReference type="SFLD" id="SFLDG01082">
    <property type="entry name" value="B12-binding_domain_containing"/>
    <property type="match status" value="1"/>
</dbReference>
<evidence type="ECO:0000259" key="1">
    <source>
        <dbReference type="PROSITE" id="PS51918"/>
    </source>
</evidence>
<feature type="domain" description="Radical SAM core" evidence="1">
    <location>
        <begin position="254"/>
        <end position="493"/>
    </location>
</feature>
<accession>A0A2K2FFD5</accession>
<dbReference type="InterPro" id="IPR023862">
    <property type="entry name" value="CHP03960_rSAM"/>
</dbReference>
<dbReference type="Pfam" id="PF04055">
    <property type="entry name" value="Radical_SAM"/>
    <property type="match status" value="1"/>
</dbReference>
<dbReference type="PROSITE" id="PS51918">
    <property type="entry name" value="RADICAL_SAM"/>
    <property type="match status" value="1"/>
</dbReference>
<dbReference type="InterPro" id="IPR045784">
    <property type="entry name" value="Radical_SAM_N2"/>
</dbReference>
<dbReference type="SMART" id="SM00729">
    <property type="entry name" value="Elp3"/>
    <property type="match status" value="1"/>
</dbReference>
<name>A0A2K2FFD5_9CLOT</name>
<keyword evidence="3" id="KW-1185">Reference proteome</keyword>
<dbReference type="AlphaFoldDB" id="A0A2K2FFD5"/>
<dbReference type="RefSeq" id="WP_103081325.1">
    <property type="nucleotide sequence ID" value="NZ_CP021850.1"/>
</dbReference>
<dbReference type="GO" id="GO:0051536">
    <property type="term" value="F:iron-sulfur cluster binding"/>
    <property type="evidence" value="ECO:0007669"/>
    <property type="project" value="InterPro"/>
</dbReference>
<dbReference type="EMBL" id="NIOJ01000018">
    <property type="protein sequence ID" value="PNT99510.1"/>
    <property type="molecule type" value="Genomic_DNA"/>
</dbReference>
<dbReference type="SUPFAM" id="SSF102114">
    <property type="entry name" value="Radical SAM enzymes"/>
    <property type="match status" value="1"/>
</dbReference>
<sequence length="613" mass="70374">MSFKINDEILQSVEKPTRYIGNELNSVHKDLNKVKIRYAFCFPDTYEIGMSHLGMKILYHLLNEREDTYCERVFAPWTDMEAKMRENNIPLFALETHDPIKNFDFIGFTLQYEMSYTNILNMLDLAGIPLHSKDRTKDDPFVCAGGPCAYNPEPLADFFDFFVLGEGEEIINEILDEYNIWREEKASREEFLSRIAHIQGVYVPEFYSVDYNEDGTIAGISPKNKEYPAKIRKRIIKDVDTVYFPDKIIVPFTDIVHNRIMLELFRGCIRGCRFCQAGFVYRPVREKSPQTLLEQARRLENSTGYDEISLASLSTSDYTGFAPLTEGLIKEMEEKRINLSLPSLRIDSFSLDLMEKAQKVRKSGLTFAPEAGTQRLRDVINKGVTKEDLLNSVTLAFNGGWSGVKLYFMLGLPSETLEDVAGIADLGSKVVSAYMSVPKEKRGKGLNVTISTSSFVPKPFTPFQWEPQDTIETLREKQRYLKSCIKSKYITYNWHDPELSFLEAIFARGDRRLGRLLETAWRKGCKFDSWGEHFKFQSWMEAMEECGIDPYFYANRKRELDEVLPWDHIDIGVSKKFLMRENEKAHRGEVTPNCRANCSGCGATAFGGGICIE</sequence>
<protein>
    <submittedName>
        <fullName evidence="2">B12-binding domain-containing radical SAM protein</fullName>
    </submittedName>
</protein>
<dbReference type="Gene3D" id="3.80.30.20">
    <property type="entry name" value="tm_1862 like domain"/>
    <property type="match status" value="1"/>
</dbReference>
<dbReference type="InterPro" id="IPR058240">
    <property type="entry name" value="rSAM_sf"/>
</dbReference>
<dbReference type="NCBIfam" id="TIGR03960">
    <property type="entry name" value="rSAM_fuse_unch"/>
    <property type="match status" value="1"/>
</dbReference>
<dbReference type="SFLD" id="SFLDS00029">
    <property type="entry name" value="Radical_SAM"/>
    <property type="match status" value="1"/>
</dbReference>
<organism evidence="2 3">
    <name type="scientific">Clostridium thermosuccinogenes</name>
    <dbReference type="NCBI Taxonomy" id="84032"/>
    <lineage>
        <taxon>Bacteria</taxon>
        <taxon>Bacillati</taxon>
        <taxon>Bacillota</taxon>
        <taxon>Clostridia</taxon>
        <taxon>Eubacteriales</taxon>
        <taxon>Clostridiaceae</taxon>
        <taxon>Clostridium</taxon>
    </lineage>
</organism>
<dbReference type="GO" id="GO:0003824">
    <property type="term" value="F:catalytic activity"/>
    <property type="evidence" value="ECO:0007669"/>
    <property type="project" value="InterPro"/>
</dbReference>
<dbReference type="InterPro" id="IPR006638">
    <property type="entry name" value="Elp3/MiaA/NifB-like_rSAM"/>
</dbReference>
<dbReference type="Pfam" id="PF19864">
    <property type="entry name" value="Radical_SAM_N2"/>
    <property type="match status" value="1"/>
</dbReference>
<evidence type="ECO:0000313" key="3">
    <source>
        <dbReference type="Proteomes" id="UP000236151"/>
    </source>
</evidence>
<gene>
    <name evidence="2" type="ORF">CDQ84_08595</name>
</gene>
<proteinExistence type="predicted"/>
<dbReference type="PANTHER" id="PTHR42731:SF1">
    <property type="entry name" value="RADICAL SAM DOMAIN PROTEIN"/>
    <property type="match status" value="1"/>
</dbReference>
<dbReference type="PANTHER" id="PTHR42731">
    <property type="entry name" value="SLL1084 PROTEIN"/>
    <property type="match status" value="1"/>
</dbReference>
<dbReference type="CDD" id="cd01335">
    <property type="entry name" value="Radical_SAM"/>
    <property type="match status" value="1"/>
</dbReference>
<dbReference type="InterPro" id="IPR023404">
    <property type="entry name" value="rSAM_horseshoe"/>
</dbReference>
<dbReference type="Proteomes" id="UP000236151">
    <property type="component" value="Unassembled WGS sequence"/>
</dbReference>